<gene>
    <name evidence="4" type="primary">fabG_1</name>
    <name evidence="4" type="ORF">Prubr_01750</name>
</gene>
<dbReference type="Gene3D" id="3.40.50.720">
    <property type="entry name" value="NAD(P)-binding Rossmann-like Domain"/>
    <property type="match status" value="1"/>
</dbReference>
<dbReference type="InterPro" id="IPR002347">
    <property type="entry name" value="SDR_fam"/>
</dbReference>
<accession>A0A810MR51</accession>
<dbReference type="PRINTS" id="PR00080">
    <property type="entry name" value="SDRFAMILY"/>
</dbReference>
<protein>
    <submittedName>
        <fullName evidence="4">Beta-ketoacyl-ACP reductase</fullName>
    </submittedName>
</protein>
<proteinExistence type="inferred from homology"/>
<dbReference type="SMART" id="SM00822">
    <property type="entry name" value="PKS_KR"/>
    <property type="match status" value="1"/>
</dbReference>
<evidence type="ECO:0000256" key="2">
    <source>
        <dbReference type="ARBA" id="ARBA00023002"/>
    </source>
</evidence>
<keyword evidence="5" id="KW-1185">Reference proteome</keyword>
<feature type="domain" description="Ketoreductase" evidence="3">
    <location>
        <begin position="3"/>
        <end position="185"/>
    </location>
</feature>
<dbReference type="CDD" id="cd05333">
    <property type="entry name" value="BKR_SDR_c"/>
    <property type="match status" value="1"/>
</dbReference>
<dbReference type="PANTHER" id="PTHR42760">
    <property type="entry name" value="SHORT-CHAIN DEHYDROGENASES/REDUCTASES FAMILY MEMBER"/>
    <property type="match status" value="1"/>
</dbReference>
<dbReference type="FunFam" id="3.40.50.720:FF:000173">
    <property type="entry name" value="3-oxoacyl-[acyl-carrier protein] reductase"/>
    <property type="match status" value="1"/>
</dbReference>
<evidence type="ECO:0000259" key="3">
    <source>
        <dbReference type="SMART" id="SM00822"/>
    </source>
</evidence>
<dbReference type="SUPFAM" id="SSF51735">
    <property type="entry name" value="NAD(P)-binding Rossmann-fold domains"/>
    <property type="match status" value="1"/>
</dbReference>
<dbReference type="PANTHER" id="PTHR42760:SF133">
    <property type="entry name" value="3-OXOACYL-[ACYL-CARRIER-PROTEIN] REDUCTASE"/>
    <property type="match status" value="1"/>
</dbReference>
<dbReference type="KEGG" id="pry:Prubr_01750"/>
<reference evidence="4" key="1">
    <citation type="submission" date="2020-08" db="EMBL/GenBank/DDBJ databases">
        <title>Whole genome shotgun sequence of Polymorphospora rubra NBRC 101157.</title>
        <authorList>
            <person name="Komaki H."/>
            <person name="Tamura T."/>
        </authorList>
    </citation>
    <scope>NUCLEOTIDE SEQUENCE</scope>
    <source>
        <strain evidence="4">NBRC 101157</strain>
    </source>
</reference>
<comment type="similarity">
    <text evidence="1">Belongs to the short-chain dehydrogenases/reductases (SDR) family.</text>
</comment>
<keyword evidence="2" id="KW-0560">Oxidoreductase</keyword>
<dbReference type="RefSeq" id="WP_212820663.1">
    <property type="nucleotide sequence ID" value="NZ_AP023359.1"/>
</dbReference>
<organism evidence="4 5">
    <name type="scientific">Polymorphospora rubra</name>
    <dbReference type="NCBI Taxonomy" id="338584"/>
    <lineage>
        <taxon>Bacteria</taxon>
        <taxon>Bacillati</taxon>
        <taxon>Actinomycetota</taxon>
        <taxon>Actinomycetes</taxon>
        <taxon>Micromonosporales</taxon>
        <taxon>Micromonosporaceae</taxon>
        <taxon>Polymorphospora</taxon>
    </lineage>
</organism>
<dbReference type="EMBL" id="AP023359">
    <property type="protein sequence ID" value="BCJ63154.1"/>
    <property type="molecule type" value="Genomic_DNA"/>
</dbReference>
<dbReference type="GO" id="GO:0016616">
    <property type="term" value="F:oxidoreductase activity, acting on the CH-OH group of donors, NAD or NADP as acceptor"/>
    <property type="evidence" value="ECO:0007669"/>
    <property type="project" value="TreeGrafter"/>
</dbReference>
<dbReference type="Pfam" id="PF13561">
    <property type="entry name" value="adh_short_C2"/>
    <property type="match status" value="1"/>
</dbReference>
<dbReference type="AlphaFoldDB" id="A0A810MR51"/>
<dbReference type="Proteomes" id="UP000680866">
    <property type="component" value="Chromosome"/>
</dbReference>
<dbReference type="NCBIfam" id="NF009466">
    <property type="entry name" value="PRK12826.1-2"/>
    <property type="match status" value="1"/>
</dbReference>
<sequence>MARTVLVTGGNRGIGLAIAQAFAKQGDRVAITHRGRWAGAADSDSGYHEGVFGVRCDITDSAAVDAAFTAVEAELGPVEVLVANAGITADTLLLRMSEDDFTSVIDTNLNGAYRCAKRAAGKMLRAKWGRMIFISSVVGLYGGPGQVNYAASKAGLVGVARSITRELGSRNITANVVAPGYIDTDMTAALPDDRKAEYRKLIPAGRFADPDEVAGVVTWLAGDGAGYISGAVIPVDGGLGMGH</sequence>
<evidence type="ECO:0000313" key="4">
    <source>
        <dbReference type="EMBL" id="BCJ63154.1"/>
    </source>
</evidence>
<dbReference type="InterPro" id="IPR036291">
    <property type="entry name" value="NAD(P)-bd_dom_sf"/>
</dbReference>
<dbReference type="InterPro" id="IPR057326">
    <property type="entry name" value="KR_dom"/>
</dbReference>
<evidence type="ECO:0000256" key="1">
    <source>
        <dbReference type="ARBA" id="ARBA00006484"/>
    </source>
</evidence>
<evidence type="ECO:0000313" key="5">
    <source>
        <dbReference type="Proteomes" id="UP000680866"/>
    </source>
</evidence>
<dbReference type="PRINTS" id="PR00081">
    <property type="entry name" value="GDHRDH"/>
</dbReference>
<name>A0A810MR51_9ACTN</name>